<evidence type="ECO:0000313" key="15">
    <source>
        <dbReference type="EMBL" id="KAH9361344.1"/>
    </source>
</evidence>
<feature type="binding site" evidence="11">
    <location>
        <position position="208"/>
    </location>
    <ligand>
        <name>Zn(2+)</name>
        <dbReference type="ChEBI" id="CHEBI:29105"/>
    </ligand>
</feature>
<comment type="similarity">
    <text evidence="2">Belongs to the p53 family.</text>
</comment>
<feature type="compositionally biased region" description="Low complexity" evidence="13">
    <location>
        <begin position="258"/>
        <end position="268"/>
    </location>
</feature>
<dbReference type="GO" id="GO:0000978">
    <property type="term" value="F:RNA polymerase II cis-regulatory region sequence-specific DNA binding"/>
    <property type="evidence" value="ECO:0007669"/>
    <property type="project" value="TreeGrafter"/>
</dbReference>
<dbReference type="InterPro" id="IPR011615">
    <property type="entry name" value="p53_DNA-bd"/>
</dbReference>
<keyword evidence="7" id="KW-0238">DNA-binding</keyword>
<dbReference type="VEuPathDB" id="VectorBase:HLOH_046886"/>
<feature type="binding site" evidence="11">
    <location>
        <position position="154"/>
    </location>
    <ligand>
        <name>Zn(2+)</name>
        <dbReference type="ChEBI" id="CHEBI:29105"/>
    </ligand>
</feature>
<protein>
    <recommendedName>
        <fullName evidence="14">p53 DNA-binding domain-containing protein</fullName>
    </recommendedName>
</protein>
<dbReference type="GO" id="GO:0006915">
    <property type="term" value="P:apoptotic process"/>
    <property type="evidence" value="ECO:0007669"/>
    <property type="project" value="UniProtKB-KW"/>
</dbReference>
<dbReference type="OMA" id="HKKGEPC"/>
<proteinExistence type="inferred from homology"/>
<feature type="site" description="Interaction with DNA" evidence="12">
    <location>
        <position position="95"/>
    </location>
</feature>
<evidence type="ECO:0000256" key="2">
    <source>
        <dbReference type="ARBA" id="ARBA00006167"/>
    </source>
</evidence>
<dbReference type="GO" id="GO:0046872">
    <property type="term" value="F:metal ion binding"/>
    <property type="evidence" value="ECO:0007669"/>
    <property type="project" value="UniProtKB-KW"/>
</dbReference>
<keyword evidence="5 11" id="KW-0862">Zinc</keyword>
<evidence type="ECO:0000256" key="8">
    <source>
        <dbReference type="ARBA" id="ARBA00023159"/>
    </source>
</evidence>
<keyword evidence="16" id="KW-1185">Reference proteome</keyword>
<keyword evidence="8" id="KW-0010">Activator</keyword>
<dbReference type="Pfam" id="PF00870">
    <property type="entry name" value="P53"/>
    <property type="match status" value="1"/>
</dbReference>
<evidence type="ECO:0000313" key="16">
    <source>
        <dbReference type="Proteomes" id="UP000821853"/>
    </source>
</evidence>
<comment type="cofactor">
    <cofactor evidence="11">
        <name>Zn(2+)</name>
        <dbReference type="ChEBI" id="CHEBI:29105"/>
    </cofactor>
    <text evidence="11">Binds 1 zinc ion per subunit.</text>
</comment>
<evidence type="ECO:0000256" key="13">
    <source>
        <dbReference type="SAM" id="MobiDB-lite"/>
    </source>
</evidence>
<reference evidence="15 16" key="1">
    <citation type="journal article" date="2020" name="Cell">
        <title>Large-Scale Comparative Analyses of Tick Genomes Elucidate Their Genetic Diversity and Vector Capacities.</title>
        <authorList>
            <consortium name="Tick Genome and Microbiome Consortium (TIGMIC)"/>
            <person name="Jia N."/>
            <person name="Wang J."/>
            <person name="Shi W."/>
            <person name="Du L."/>
            <person name="Sun Y."/>
            <person name="Zhan W."/>
            <person name="Jiang J.F."/>
            <person name="Wang Q."/>
            <person name="Zhang B."/>
            <person name="Ji P."/>
            <person name="Bell-Sakyi L."/>
            <person name="Cui X.M."/>
            <person name="Yuan T.T."/>
            <person name="Jiang B.G."/>
            <person name="Yang W.F."/>
            <person name="Lam T.T."/>
            <person name="Chang Q.C."/>
            <person name="Ding S.J."/>
            <person name="Wang X.J."/>
            <person name="Zhu J.G."/>
            <person name="Ruan X.D."/>
            <person name="Zhao L."/>
            <person name="Wei J.T."/>
            <person name="Ye R.Z."/>
            <person name="Que T.C."/>
            <person name="Du C.H."/>
            <person name="Zhou Y.H."/>
            <person name="Cheng J.X."/>
            <person name="Dai P.F."/>
            <person name="Guo W.B."/>
            <person name="Han X.H."/>
            <person name="Huang E.J."/>
            <person name="Li L.F."/>
            <person name="Wei W."/>
            <person name="Gao Y.C."/>
            <person name="Liu J.Z."/>
            <person name="Shao H.Z."/>
            <person name="Wang X."/>
            <person name="Wang C.C."/>
            <person name="Yang T.C."/>
            <person name="Huo Q.B."/>
            <person name="Li W."/>
            <person name="Chen H.Y."/>
            <person name="Chen S.E."/>
            <person name="Zhou L.G."/>
            <person name="Ni X.B."/>
            <person name="Tian J.H."/>
            <person name="Sheng Y."/>
            <person name="Liu T."/>
            <person name="Pan Y.S."/>
            <person name="Xia L.Y."/>
            <person name="Li J."/>
            <person name="Zhao F."/>
            <person name="Cao W.C."/>
        </authorList>
    </citation>
    <scope>NUCLEOTIDE SEQUENCE [LARGE SCALE GENOMIC DNA]</scope>
    <source>
        <strain evidence="15">HaeL-2018</strain>
    </source>
</reference>
<accession>A0A9J6FG74</accession>
<evidence type="ECO:0000256" key="3">
    <source>
        <dbReference type="ARBA" id="ARBA00022703"/>
    </source>
</evidence>
<dbReference type="PANTHER" id="PTHR11447:SF16">
    <property type="entry name" value="P53 PROTEIN LONG FORM VARIANT 1"/>
    <property type="match status" value="1"/>
</dbReference>
<feature type="binding site" evidence="11">
    <location>
        <position position="204"/>
    </location>
    <ligand>
        <name>Zn(2+)</name>
        <dbReference type="ChEBI" id="CHEBI:29105"/>
    </ligand>
</feature>
<keyword evidence="3" id="KW-0053">Apoptosis</keyword>
<evidence type="ECO:0000256" key="5">
    <source>
        <dbReference type="ARBA" id="ARBA00022833"/>
    </source>
</evidence>
<evidence type="ECO:0000256" key="9">
    <source>
        <dbReference type="ARBA" id="ARBA00023163"/>
    </source>
</evidence>
<dbReference type="InterPro" id="IPR002117">
    <property type="entry name" value="p53_tumour_suppressor"/>
</dbReference>
<dbReference type="PRINTS" id="PR00386">
    <property type="entry name" value="P53SUPPRESSR"/>
</dbReference>
<name>A0A9J6FG74_HAELO</name>
<comment type="subcellular location">
    <subcellularLocation>
        <location evidence="1">Nucleus</location>
    </subcellularLocation>
</comment>
<dbReference type="EMBL" id="JABSTR010000001">
    <property type="protein sequence ID" value="KAH9361344.1"/>
    <property type="molecule type" value="Genomic_DNA"/>
</dbReference>
<evidence type="ECO:0000256" key="10">
    <source>
        <dbReference type="ARBA" id="ARBA00023242"/>
    </source>
</evidence>
<evidence type="ECO:0000256" key="7">
    <source>
        <dbReference type="ARBA" id="ARBA00023125"/>
    </source>
</evidence>
<evidence type="ECO:0000256" key="12">
    <source>
        <dbReference type="PIRSR" id="PIRSR602117-2"/>
    </source>
</evidence>
<dbReference type="OrthoDB" id="5915660at2759"/>
<evidence type="ECO:0000256" key="6">
    <source>
        <dbReference type="ARBA" id="ARBA00023015"/>
    </source>
</evidence>
<keyword evidence="9" id="KW-0804">Transcription</keyword>
<feature type="domain" description="p53 DNA-binding" evidence="14">
    <location>
        <begin position="76"/>
        <end position="253"/>
    </location>
</feature>
<dbReference type="SUPFAM" id="SSF49417">
    <property type="entry name" value="p53-like transcription factors"/>
    <property type="match status" value="1"/>
</dbReference>
<dbReference type="GO" id="GO:0000981">
    <property type="term" value="F:DNA-binding transcription factor activity, RNA polymerase II-specific"/>
    <property type="evidence" value="ECO:0007669"/>
    <property type="project" value="TreeGrafter"/>
</dbReference>
<organism evidence="15 16">
    <name type="scientific">Haemaphysalis longicornis</name>
    <name type="common">Bush tick</name>
    <dbReference type="NCBI Taxonomy" id="44386"/>
    <lineage>
        <taxon>Eukaryota</taxon>
        <taxon>Metazoa</taxon>
        <taxon>Ecdysozoa</taxon>
        <taxon>Arthropoda</taxon>
        <taxon>Chelicerata</taxon>
        <taxon>Arachnida</taxon>
        <taxon>Acari</taxon>
        <taxon>Parasitiformes</taxon>
        <taxon>Ixodida</taxon>
        <taxon>Ixodoidea</taxon>
        <taxon>Ixodidae</taxon>
        <taxon>Haemaphysalinae</taxon>
        <taxon>Haemaphysalis</taxon>
    </lineage>
</organism>
<dbReference type="AlphaFoldDB" id="A0A9J6FG74"/>
<dbReference type="CDD" id="cd08367">
    <property type="entry name" value="P53"/>
    <property type="match status" value="1"/>
</dbReference>
<comment type="caution">
    <text evidence="15">The sequence shown here is derived from an EMBL/GenBank/DDBJ whole genome shotgun (WGS) entry which is preliminary data.</text>
</comment>
<feature type="binding site" evidence="11">
    <location>
        <position position="151"/>
    </location>
    <ligand>
        <name>Zn(2+)</name>
        <dbReference type="ChEBI" id="CHEBI:29105"/>
    </ligand>
</feature>
<gene>
    <name evidence="15" type="ORF">HPB48_006906</name>
</gene>
<dbReference type="Proteomes" id="UP000821853">
    <property type="component" value="Chromosome 1"/>
</dbReference>
<sequence length="337" mass="36878">MSHGDQGEAEHGFRDDFYELALFSEARLDQHNSLLWLPTVDQEQLPGDNMGIQCFDVAQPFSAVLNTSSVNQRVAEWPGELGFRAVVAAQPKSGKNATWTYSEPLRKFYANINVPCPVKFVVDRTPPVGSFVCMVAVFRESESRRENVLPCPVHRRTVGAYEAQWLQCDHPAAEPCLDTANGGRHCVVVDAARLSETFGLKFGCRNTCAGGLNRRATEVVFLLQSPAGRDLARSVVQVKVCACPGRDRKHEEQGLVHARPAAARAGAPSTSRLRDLDGTEGSSSDSGAECRSGSGTNVLLVKGRDVYEALHPVYKSLEVAHEANTQKRRRPSSESDE</sequence>
<dbReference type="InterPro" id="IPR008967">
    <property type="entry name" value="p53-like_TF_DNA-bd_sf"/>
</dbReference>
<evidence type="ECO:0000256" key="11">
    <source>
        <dbReference type="PIRSR" id="PIRSR602117-1"/>
    </source>
</evidence>
<evidence type="ECO:0000259" key="14">
    <source>
        <dbReference type="Pfam" id="PF00870"/>
    </source>
</evidence>
<keyword evidence="6" id="KW-0805">Transcription regulation</keyword>
<dbReference type="InterPro" id="IPR012346">
    <property type="entry name" value="p53/RUNT-type_TF_DNA-bd_sf"/>
</dbReference>
<keyword evidence="10" id="KW-0539">Nucleus</keyword>
<dbReference type="Gene3D" id="2.60.40.720">
    <property type="match status" value="1"/>
</dbReference>
<evidence type="ECO:0000256" key="1">
    <source>
        <dbReference type="ARBA" id="ARBA00004123"/>
    </source>
</evidence>
<evidence type="ECO:0000256" key="4">
    <source>
        <dbReference type="ARBA" id="ARBA00022723"/>
    </source>
</evidence>
<dbReference type="GO" id="GO:0005634">
    <property type="term" value="C:nucleus"/>
    <property type="evidence" value="ECO:0007669"/>
    <property type="project" value="UniProtKB-SubCell"/>
</dbReference>
<feature type="region of interest" description="Disordered" evidence="13">
    <location>
        <begin position="252"/>
        <end position="295"/>
    </location>
</feature>
<dbReference type="PANTHER" id="PTHR11447">
    <property type="entry name" value="CELLULAR TUMOR ANTIGEN P53"/>
    <property type="match status" value="1"/>
</dbReference>
<keyword evidence="4 11" id="KW-0479">Metal-binding</keyword>